<dbReference type="Pfam" id="PF13692">
    <property type="entry name" value="Glyco_trans_1_4"/>
    <property type="match status" value="1"/>
</dbReference>
<dbReference type="Gene3D" id="3.40.50.2000">
    <property type="entry name" value="Glycogen Phosphorylase B"/>
    <property type="match status" value="2"/>
</dbReference>
<dbReference type="GO" id="GO:1901137">
    <property type="term" value="P:carbohydrate derivative biosynthetic process"/>
    <property type="evidence" value="ECO:0007669"/>
    <property type="project" value="UniProtKB-ARBA"/>
</dbReference>
<evidence type="ECO:0000256" key="1">
    <source>
        <dbReference type="ARBA" id="ARBA00022676"/>
    </source>
</evidence>
<keyword evidence="1" id="KW-0328">Glycosyltransferase</keyword>
<dbReference type="AlphaFoldDB" id="A0A853EHR4"/>
<sequence>MRIAFVSNSYPPHLGGLEQHIQNLARELTGQGHEVHVLTVSVDPGAVGMRRDGQVEVLTGHSRLPIADVISFPSLGTTRRIADYLRAERIDAVSTHTRFFPMSLVGLRAARAAGIPTIHTEHGSGFVASGSPVIAVGSRAVDVTAGRYVLRRAERVLAVSPQAADFVTRLGGVQAEVFYNAITPPEAGVEHADRPGHLVFVGRVVAGKGWEAFLEAIAALRRSGLGVDGELLGGGAQLEAARRRAEELGLGGVVSIPGRVSAQQVRASLDGATLVNPTVLSEGFQTTLLEAIAEGGRVVTFEVPGAQLLRESGAPVEICAQRTTGSLVEALRGLLADPPPPAGPELLTPWTWPVRAQQYSRIVQEVLDGHR</sequence>
<dbReference type="GO" id="GO:0016757">
    <property type="term" value="F:glycosyltransferase activity"/>
    <property type="evidence" value="ECO:0007669"/>
    <property type="project" value="UniProtKB-KW"/>
</dbReference>
<dbReference type="InterPro" id="IPR028098">
    <property type="entry name" value="Glyco_trans_4-like_N"/>
</dbReference>
<organism evidence="4 5">
    <name type="scientific">Actinomyces bowdenii</name>
    <dbReference type="NCBI Taxonomy" id="131109"/>
    <lineage>
        <taxon>Bacteria</taxon>
        <taxon>Bacillati</taxon>
        <taxon>Actinomycetota</taxon>
        <taxon>Actinomycetes</taxon>
        <taxon>Actinomycetales</taxon>
        <taxon>Actinomycetaceae</taxon>
        <taxon>Actinomyces</taxon>
    </lineage>
</organism>
<protein>
    <submittedName>
        <fullName evidence="4">Glycosyltransferase family 4 protein</fullName>
    </submittedName>
</protein>
<evidence type="ECO:0000313" key="5">
    <source>
        <dbReference type="Proteomes" id="UP000572528"/>
    </source>
</evidence>
<dbReference type="EMBL" id="JACBXV010000044">
    <property type="protein sequence ID" value="NYS68858.1"/>
    <property type="molecule type" value="Genomic_DNA"/>
</dbReference>
<accession>A0A853EHR4</accession>
<reference evidence="4 5" key="1">
    <citation type="submission" date="2020-07" db="EMBL/GenBank/DDBJ databases">
        <title>MOT database genomes.</title>
        <authorList>
            <person name="Joseph S."/>
            <person name="Aduse-Opoku J."/>
            <person name="Hashim A."/>
            <person name="Wade W."/>
            <person name="Curtis M."/>
        </authorList>
    </citation>
    <scope>NUCLEOTIDE SEQUENCE [LARGE SCALE GENOMIC DNA]</scope>
    <source>
        <strain evidence="4 5">WMus004</strain>
    </source>
</reference>
<dbReference type="PANTHER" id="PTHR45947:SF3">
    <property type="entry name" value="SULFOQUINOVOSYL TRANSFERASE SQD2"/>
    <property type="match status" value="1"/>
</dbReference>
<comment type="caution">
    <text evidence="4">The sequence shown here is derived from an EMBL/GenBank/DDBJ whole genome shotgun (WGS) entry which is preliminary data.</text>
</comment>
<dbReference type="RefSeq" id="WP_179900179.1">
    <property type="nucleotide sequence ID" value="NZ_JACBXV010000044.1"/>
</dbReference>
<evidence type="ECO:0000313" key="4">
    <source>
        <dbReference type="EMBL" id="NYS68858.1"/>
    </source>
</evidence>
<dbReference type="PANTHER" id="PTHR45947">
    <property type="entry name" value="SULFOQUINOVOSYL TRANSFERASE SQD2"/>
    <property type="match status" value="1"/>
</dbReference>
<name>A0A853EHR4_9ACTO</name>
<feature type="domain" description="Glycosyltransferase subfamily 4-like N-terminal" evidence="3">
    <location>
        <begin position="15"/>
        <end position="182"/>
    </location>
</feature>
<gene>
    <name evidence="4" type="ORF">HZZ05_04895</name>
</gene>
<evidence type="ECO:0000256" key="2">
    <source>
        <dbReference type="ARBA" id="ARBA00022679"/>
    </source>
</evidence>
<dbReference type="SUPFAM" id="SSF53756">
    <property type="entry name" value="UDP-Glycosyltransferase/glycogen phosphorylase"/>
    <property type="match status" value="1"/>
</dbReference>
<evidence type="ECO:0000259" key="3">
    <source>
        <dbReference type="Pfam" id="PF13439"/>
    </source>
</evidence>
<dbReference type="Proteomes" id="UP000572528">
    <property type="component" value="Unassembled WGS sequence"/>
</dbReference>
<dbReference type="CDD" id="cd03801">
    <property type="entry name" value="GT4_PimA-like"/>
    <property type="match status" value="1"/>
</dbReference>
<dbReference type="InterPro" id="IPR050194">
    <property type="entry name" value="Glycosyltransferase_grp1"/>
</dbReference>
<keyword evidence="2 4" id="KW-0808">Transferase</keyword>
<dbReference type="Pfam" id="PF13439">
    <property type="entry name" value="Glyco_transf_4"/>
    <property type="match status" value="1"/>
</dbReference>
<proteinExistence type="predicted"/>